<dbReference type="OrthoDB" id="7959174at2"/>
<organism evidence="2 3">
    <name type="scientific">Allisonella histaminiformans</name>
    <dbReference type="NCBI Taxonomy" id="209880"/>
    <lineage>
        <taxon>Bacteria</taxon>
        <taxon>Bacillati</taxon>
        <taxon>Bacillota</taxon>
        <taxon>Negativicutes</taxon>
        <taxon>Veillonellales</taxon>
        <taxon>Veillonellaceae</taxon>
        <taxon>Allisonella</taxon>
    </lineage>
</organism>
<protein>
    <submittedName>
        <fullName evidence="2">Formiminotetrahydrofolate cyclodeaminase</fullName>
    </submittedName>
</protein>
<name>A0A1G5WL92_9FIRM</name>
<dbReference type="Proteomes" id="UP000199689">
    <property type="component" value="Unassembled WGS sequence"/>
</dbReference>
<dbReference type="InterPro" id="IPR007044">
    <property type="entry name" value="Cyclodeamin/CycHdrlase"/>
</dbReference>
<evidence type="ECO:0000313" key="2">
    <source>
        <dbReference type="EMBL" id="SDA58989.1"/>
    </source>
</evidence>
<dbReference type="GeneID" id="87756449"/>
<proteinExistence type="predicted"/>
<evidence type="ECO:0000313" key="3">
    <source>
        <dbReference type="Proteomes" id="UP000199689"/>
    </source>
</evidence>
<reference evidence="2 3" key="1">
    <citation type="submission" date="2016-10" db="EMBL/GenBank/DDBJ databases">
        <authorList>
            <person name="de Groot N.N."/>
        </authorList>
    </citation>
    <scope>NUCLEOTIDE SEQUENCE [LARGE SCALE GENOMIC DNA]</scope>
    <source>
        <strain evidence="2 3">DSM 15230</strain>
    </source>
</reference>
<feature type="domain" description="Cyclodeaminase/cyclohydrolase" evidence="1">
    <location>
        <begin position="10"/>
        <end position="182"/>
    </location>
</feature>
<keyword evidence="3" id="KW-1185">Reference proteome</keyword>
<dbReference type="AlphaFoldDB" id="A0A1G5WL92"/>
<dbReference type="Gene3D" id="1.20.120.680">
    <property type="entry name" value="Formiminotetrahydrofolate cyclodeaminase monomer, up-and-down helical bundle"/>
    <property type="match status" value="1"/>
</dbReference>
<accession>A0A1G5WL92</accession>
<dbReference type="SUPFAM" id="SSF101262">
    <property type="entry name" value="Methenyltetrahydrofolate cyclohydrolase-like"/>
    <property type="match status" value="1"/>
</dbReference>
<dbReference type="EMBL" id="FMXA01000024">
    <property type="protein sequence ID" value="SDA58989.1"/>
    <property type="molecule type" value="Genomic_DNA"/>
</dbReference>
<dbReference type="InterPro" id="IPR036178">
    <property type="entry name" value="Formintransfe-cycloase-like_sf"/>
</dbReference>
<dbReference type="Pfam" id="PF04961">
    <property type="entry name" value="FTCD_C"/>
    <property type="match status" value="1"/>
</dbReference>
<dbReference type="RefSeq" id="WP_091365352.1">
    <property type="nucleotide sequence ID" value="NZ_CALJSX010000014.1"/>
</dbReference>
<dbReference type="STRING" id="209880.SAMN02910343_01456"/>
<sequence length="208" mass="23093">MTETIWHQQTIDSYLQALGEANTDPAGGAQAALLGAQACAMASMVVRFTLSNKKYAPLHERARVWLDGLAASQKTLLNLMQEDVRALNAMSHTWSIPKDDPTRPAKIQEALIRGAEVPRQMAEAIITVIPIFEELMQSGNQNLLSDSMMAADMAASSASCALYNIKINSKYMKNEQMKKAFNSLAGDWMKQVDSLRHFIAHIVRERLE</sequence>
<dbReference type="GO" id="GO:0003824">
    <property type="term" value="F:catalytic activity"/>
    <property type="evidence" value="ECO:0007669"/>
    <property type="project" value="InterPro"/>
</dbReference>
<gene>
    <name evidence="2" type="ORF">SAMN02910343_01456</name>
</gene>
<evidence type="ECO:0000259" key="1">
    <source>
        <dbReference type="Pfam" id="PF04961"/>
    </source>
</evidence>